<dbReference type="RefSeq" id="WP_055147991.1">
    <property type="nucleotide sequence ID" value="NZ_CAKZPM010000009.1"/>
</dbReference>
<protein>
    <recommendedName>
        <fullName evidence="5">Peptidyl-prolyl cis-trans isomerase</fullName>
        <shortName evidence="5">PPIase</shortName>
        <ecNumber evidence="5">5.2.1.8</ecNumber>
    </recommendedName>
</protein>
<dbReference type="Proteomes" id="UP000050454">
    <property type="component" value="Unassembled WGS sequence"/>
</dbReference>
<evidence type="ECO:0000313" key="8">
    <source>
        <dbReference type="Proteomes" id="UP000050454"/>
    </source>
</evidence>
<dbReference type="PANTHER" id="PTHR45625">
    <property type="entry name" value="PEPTIDYL-PROLYL CIS-TRANS ISOMERASE-RELATED"/>
    <property type="match status" value="1"/>
</dbReference>
<dbReference type="InterPro" id="IPR029000">
    <property type="entry name" value="Cyclophilin-like_dom_sf"/>
</dbReference>
<dbReference type="EC" id="5.2.1.8" evidence="5"/>
<dbReference type="PATRIC" id="fig|1605367.3.peg.3519"/>
<comment type="similarity">
    <text evidence="2 5">Belongs to the cyclophilin-type PPIase family.</text>
</comment>
<dbReference type="SUPFAM" id="SSF50891">
    <property type="entry name" value="Cyclophilin-like"/>
    <property type="match status" value="1"/>
</dbReference>
<dbReference type="Pfam" id="PF00160">
    <property type="entry name" value="Pro_isomerase"/>
    <property type="match status" value="1"/>
</dbReference>
<evidence type="ECO:0000256" key="4">
    <source>
        <dbReference type="ARBA" id="ARBA00023235"/>
    </source>
</evidence>
<evidence type="ECO:0000256" key="1">
    <source>
        <dbReference type="ARBA" id="ARBA00002388"/>
    </source>
</evidence>
<comment type="function">
    <text evidence="1 5">PPIases accelerate the folding of proteins. It catalyzes the cis-trans isomerization of proline imidic peptide bonds in oligopeptides.</text>
</comment>
<proteinExistence type="inferred from homology"/>
<evidence type="ECO:0000256" key="2">
    <source>
        <dbReference type="ARBA" id="ARBA00007365"/>
    </source>
</evidence>
<keyword evidence="8" id="KW-1185">Reference proteome</keyword>
<name>A0A0P7BKE2_9BACT</name>
<dbReference type="GO" id="GO:0006457">
    <property type="term" value="P:protein folding"/>
    <property type="evidence" value="ECO:0007669"/>
    <property type="project" value="InterPro"/>
</dbReference>
<gene>
    <name evidence="7" type="ORF">AFM12_10650</name>
</gene>
<dbReference type="STRING" id="1605367.AFM12_10650"/>
<accession>A0A0P7BKE2</accession>
<dbReference type="PIRSF" id="PIRSF001467">
    <property type="entry name" value="Peptidylpro_ismrse"/>
    <property type="match status" value="1"/>
</dbReference>
<dbReference type="InterPro" id="IPR020892">
    <property type="entry name" value="Cyclophilin-type_PPIase_CS"/>
</dbReference>
<organism evidence="7 8">
    <name type="scientific">Jiulongibacter sediminis</name>
    <dbReference type="NCBI Taxonomy" id="1605367"/>
    <lineage>
        <taxon>Bacteria</taxon>
        <taxon>Pseudomonadati</taxon>
        <taxon>Bacteroidota</taxon>
        <taxon>Cytophagia</taxon>
        <taxon>Cytophagales</taxon>
        <taxon>Leadbetterellaceae</taxon>
        <taxon>Jiulongibacter</taxon>
    </lineage>
</organism>
<dbReference type="GO" id="GO:0003755">
    <property type="term" value="F:peptidyl-prolyl cis-trans isomerase activity"/>
    <property type="evidence" value="ECO:0007669"/>
    <property type="project" value="UniProtKB-UniRule"/>
</dbReference>
<comment type="catalytic activity">
    <reaction evidence="5">
        <text>[protein]-peptidylproline (omega=180) = [protein]-peptidylproline (omega=0)</text>
        <dbReference type="Rhea" id="RHEA:16237"/>
        <dbReference type="Rhea" id="RHEA-COMP:10747"/>
        <dbReference type="Rhea" id="RHEA-COMP:10748"/>
        <dbReference type="ChEBI" id="CHEBI:83833"/>
        <dbReference type="ChEBI" id="CHEBI:83834"/>
        <dbReference type="EC" id="5.2.1.8"/>
    </reaction>
</comment>
<keyword evidence="3 5" id="KW-0697">Rotamase</keyword>
<dbReference type="InterPro" id="IPR024936">
    <property type="entry name" value="Cyclophilin-type_PPIase"/>
</dbReference>
<dbReference type="PROSITE" id="PS00170">
    <property type="entry name" value="CSA_PPIASE_1"/>
    <property type="match status" value="1"/>
</dbReference>
<evidence type="ECO:0000256" key="3">
    <source>
        <dbReference type="ARBA" id="ARBA00023110"/>
    </source>
</evidence>
<dbReference type="InterPro" id="IPR044666">
    <property type="entry name" value="Cyclophilin_A-like"/>
</dbReference>
<dbReference type="PROSITE" id="PS50072">
    <property type="entry name" value="CSA_PPIASE_2"/>
    <property type="match status" value="1"/>
</dbReference>
<keyword evidence="4 5" id="KW-0413">Isomerase</keyword>
<dbReference type="InterPro" id="IPR002130">
    <property type="entry name" value="Cyclophilin-type_PPIase_dom"/>
</dbReference>
<dbReference type="AlphaFoldDB" id="A0A0P7BKE2"/>
<feature type="domain" description="PPIase cyclophilin-type" evidence="6">
    <location>
        <begin position="11"/>
        <end position="133"/>
    </location>
</feature>
<evidence type="ECO:0000259" key="6">
    <source>
        <dbReference type="PROSITE" id="PS50072"/>
    </source>
</evidence>
<reference evidence="7 8" key="1">
    <citation type="submission" date="2015-07" db="EMBL/GenBank/DDBJ databases">
        <title>The draft genome sequence of Leadbetterella sp. JN14-9.</title>
        <authorList>
            <person name="Liu Y."/>
            <person name="Du J."/>
            <person name="Shao Z."/>
        </authorList>
    </citation>
    <scope>NUCLEOTIDE SEQUENCE [LARGE SCALE GENOMIC DNA]</scope>
    <source>
        <strain evidence="7 8">JN14-9</strain>
    </source>
</reference>
<comment type="caution">
    <text evidence="7">The sequence shown here is derived from an EMBL/GenBank/DDBJ whole genome shotgun (WGS) entry which is preliminary data.</text>
</comment>
<dbReference type="PANTHER" id="PTHR45625:SF4">
    <property type="entry name" value="PEPTIDYLPROLYL ISOMERASE DOMAIN AND WD REPEAT-CONTAINING PROTEIN 1"/>
    <property type="match status" value="1"/>
</dbReference>
<dbReference type="EMBL" id="LGTQ01000009">
    <property type="protein sequence ID" value="KPM47730.1"/>
    <property type="molecule type" value="Genomic_DNA"/>
</dbReference>
<dbReference type="CDD" id="cd00317">
    <property type="entry name" value="cyclophilin"/>
    <property type="match status" value="1"/>
</dbReference>
<sequence>MSKAKMITDKGTMLIEFYDNDAPLAVENFIKLSKEGYYDGVTFHRVIPDFVIQGGDPSGTGGGGPGYTIPCELDGDNQYHDRGVLSMAHRGRDTGGSQFFICHSRNNTAHLDRNHTCFGKVVDGLDVIDDIRQGDVIQKIEILEEA</sequence>
<evidence type="ECO:0000256" key="5">
    <source>
        <dbReference type="RuleBase" id="RU363019"/>
    </source>
</evidence>
<evidence type="ECO:0000313" key="7">
    <source>
        <dbReference type="EMBL" id="KPM47730.1"/>
    </source>
</evidence>
<dbReference type="Gene3D" id="2.40.100.10">
    <property type="entry name" value="Cyclophilin-like"/>
    <property type="match status" value="1"/>
</dbReference>
<dbReference type="PRINTS" id="PR00153">
    <property type="entry name" value="CSAPPISMRASE"/>
</dbReference>
<dbReference type="OrthoDB" id="9807797at2"/>